<evidence type="ECO:0000256" key="1">
    <source>
        <dbReference type="ARBA" id="ARBA00022490"/>
    </source>
</evidence>
<dbReference type="GO" id="GO:0032259">
    <property type="term" value="P:methylation"/>
    <property type="evidence" value="ECO:0007669"/>
    <property type="project" value="UniProtKB-KW"/>
</dbReference>
<dbReference type="PANTHER" id="PTHR46111">
    <property type="entry name" value="RIBOSOMAL RNA SMALL SUBUNIT METHYLTRANSFERASE I"/>
    <property type="match status" value="1"/>
</dbReference>
<keyword evidence="1" id="KW-0963">Cytoplasm</keyword>
<dbReference type="InterPro" id="IPR000878">
    <property type="entry name" value="4pyrrol_Mease"/>
</dbReference>
<keyword evidence="5" id="KW-0949">S-adenosyl-L-methionine</keyword>
<evidence type="ECO:0000256" key="4">
    <source>
        <dbReference type="ARBA" id="ARBA00022679"/>
    </source>
</evidence>
<dbReference type="InterPro" id="IPR014776">
    <property type="entry name" value="4pyrrole_Mease_sub2"/>
</dbReference>
<dbReference type="Gene3D" id="3.30.950.10">
    <property type="entry name" value="Methyltransferase, Cobalt-precorrin-4 Transmethylase, Domain 2"/>
    <property type="match status" value="1"/>
</dbReference>
<accession>D7DI25</accession>
<evidence type="ECO:0000313" key="8">
    <source>
        <dbReference type="Proteomes" id="UP000000383"/>
    </source>
</evidence>
<keyword evidence="4 7" id="KW-0808">Transferase</keyword>
<evidence type="ECO:0000256" key="3">
    <source>
        <dbReference type="ARBA" id="ARBA00022603"/>
    </source>
</evidence>
<dbReference type="CDD" id="cd11649">
    <property type="entry name" value="RsmI_like"/>
    <property type="match status" value="1"/>
</dbReference>
<dbReference type="AlphaFoldDB" id="D7DI25"/>
<dbReference type="InterPro" id="IPR014777">
    <property type="entry name" value="4pyrrole_Mease_sub1"/>
</dbReference>
<dbReference type="Pfam" id="PF00590">
    <property type="entry name" value="TP_methylase"/>
    <property type="match status" value="1"/>
</dbReference>
<dbReference type="GO" id="GO:0008168">
    <property type="term" value="F:methyltransferase activity"/>
    <property type="evidence" value="ECO:0007669"/>
    <property type="project" value="UniProtKB-KW"/>
</dbReference>
<keyword evidence="2" id="KW-0698">rRNA processing</keyword>
<dbReference type="GO" id="GO:0006364">
    <property type="term" value="P:rRNA processing"/>
    <property type="evidence" value="ECO:0007669"/>
    <property type="project" value="UniProtKB-KW"/>
</dbReference>
<dbReference type="STRING" id="666681.M301_1327"/>
<dbReference type="HOGENOM" id="CLU_044779_4_1_4"/>
<protein>
    <submittedName>
        <fullName evidence="7">Uroporphyrin-III C/tetrapyrrole (Corrin/Porphyrin) methyltransferase</fullName>
    </submittedName>
</protein>
<organism evidence="7 8">
    <name type="scientific">Methylotenera versatilis (strain 301)</name>
    <dbReference type="NCBI Taxonomy" id="666681"/>
    <lineage>
        <taxon>Bacteria</taxon>
        <taxon>Pseudomonadati</taxon>
        <taxon>Pseudomonadota</taxon>
        <taxon>Betaproteobacteria</taxon>
        <taxon>Nitrosomonadales</taxon>
        <taxon>Methylophilaceae</taxon>
        <taxon>Methylotenera</taxon>
    </lineage>
</organism>
<evidence type="ECO:0000313" key="7">
    <source>
        <dbReference type="EMBL" id="ADI29710.1"/>
    </source>
</evidence>
<sequence length="258" mass="28647">MEGVINDRLNTYTKDQREINNMLKLGTLYLIPVTLGEDNITKVLPPDVVSVAQQLDTFVVESEKSARHFLSTIKTAKPVRELTLNLLNEHTEDKALPDLLKPLLAGKDVGLMSDAGCPGVADPGAKLVELAHLKGIRVVPFVGPSSILLSMMASGLNGQQFAFLGYLPVDKTQRNQKLKEIEKRSLSHKETQLFIETPYRNQHMLEAILSVCQPNTRLCVACDISLENEMIATKTITNWKKSPVPDLHKRPTVFLLLA</sequence>
<name>D7DI25_METV0</name>
<dbReference type="KEGG" id="meh:M301_1327"/>
<reference evidence="8" key="1">
    <citation type="submission" date="2010-05" db="EMBL/GenBank/DDBJ databases">
        <title>Complete sequence of Methylotenera sp. 301.</title>
        <authorList>
            <person name="Lucas S."/>
            <person name="Copeland A."/>
            <person name="Lapidus A."/>
            <person name="Cheng J.-F."/>
            <person name="Bruce D."/>
            <person name="Goodwin L."/>
            <person name="Pitluck S."/>
            <person name="Clum A."/>
            <person name="Land M."/>
            <person name="Hauser L."/>
            <person name="Kyrpides N."/>
            <person name="Ivanova N."/>
            <person name="Chistoservova L."/>
            <person name="Kalyuzhnaya M."/>
            <person name="Woyke T."/>
        </authorList>
    </citation>
    <scope>NUCLEOTIDE SEQUENCE [LARGE SCALE GENOMIC DNA]</scope>
    <source>
        <strain evidence="8">301</strain>
    </source>
</reference>
<feature type="domain" description="Tetrapyrrole methylase" evidence="6">
    <location>
        <begin position="56"/>
        <end position="236"/>
    </location>
</feature>
<keyword evidence="3 7" id="KW-0489">Methyltransferase</keyword>
<dbReference type="SUPFAM" id="SSF53790">
    <property type="entry name" value="Tetrapyrrole methylase"/>
    <property type="match status" value="1"/>
</dbReference>
<dbReference type="InterPro" id="IPR008189">
    <property type="entry name" value="rRNA_ssu_MeTfrase_I"/>
</dbReference>
<dbReference type="PIRSF" id="PIRSF005917">
    <property type="entry name" value="MTase_YraL"/>
    <property type="match status" value="1"/>
</dbReference>
<dbReference type="Proteomes" id="UP000000383">
    <property type="component" value="Chromosome"/>
</dbReference>
<dbReference type="eggNOG" id="COG0313">
    <property type="taxonomic scope" value="Bacteria"/>
</dbReference>
<evidence type="ECO:0000256" key="2">
    <source>
        <dbReference type="ARBA" id="ARBA00022552"/>
    </source>
</evidence>
<gene>
    <name evidence="7" type="ordered locus">M301_1327</name>
</gene>
<keyword evidence="8" id="KW-1185">Reference proteome</keyword>
<evidence type="ECO:0000259" key="6">
    <source>
        <dbReference type="Pfam" id="PF00590"/>
    </source>
</evidence>
<proteinExistence type="predicted"/>
<reference evidence="7 8" key="2">
    <citation type="journal article" date="2011" name="J. Bacteriol.">
        <title>Genomes of three methylotrophs from a single niche uncover genetic and metabolic divergence of Methylophilaceae.</title>
        <authorList>
            <person name="Lapidus A."/>
            <person name="Clum A."/>
            <person name="Labutti K."/>
            <person name="Kaluzhnaya M.G."/>
            <person name="Lim S."/>
            <person name="Beck D.A."/>
            <person name="Glavina Del Rio T."/>
            <person name="Nolan M."/>
            <person name="Mavromatis K."/>
            <person name="Huntemann M."/>
            <person name="Lucas S."/>
            <person name="Lidstrom M.E."/>
            <person name="Ivanova N."/>
            <person name="Chistoserdova L."/>
        </authorList>
    </citation>
    <scope>NUCLEOTIDE SEQUENCE [LARGE SCALE GENOMIC DNA]</scope>
    <source>
        <strain evidence="7 8">301</strain>
    </source>
</reference>
<dbReference type="Gene3D" id="3.40.1010.10">
    <property type="entry name" value="Cobalt-precorrin-4 Transmethylase, Domain 1"/>
    <property type="match status" value="1"/>
</dbReference>
<dbReference type="InterPro" id="IPR035996">
    <property type="entry name" value="4pyrrol_Methylase_sf"/>
</dbReference>
<dbReference type="EMBL" id="CP002056">
    <property type="protein sequence ID" value="ADI29710.1"/>
    <property type="molecule type" value="Genomic_DNA"/>
</dbReference>
<dbReference type="PANTHER" id="PTHR46111:SF2">
    <property type="entry name" value="SAM-DEPENDENT METHYLTRANSFERASE"/>
    <property type="match status" value="1"/>
</dbReference>
<evidence type="ECO:0000256" key="5">
    <source>
        <dbReference type="ARBA" id="ARBA00022691"/>
    </source>
</evidence>